<feature type="compositionally biased region" description="Basic residues" evidence="2">
    <location>
        <begin position="480"/>
        <end position="493"/>
    </location>
</feature>
<feature type="compositionally biased region" description="Basic and acidic residues" evidence="2">
    <location>
        <begin position="52"/>
        <end position="89"/>
    </location>
</feature>
<dbReference type="Proteomes" id="UP001321749">
    <property type="component" value="Unassembled WGS sequence"/>
</dbReference>
<feature type="compositionally biased region" description="Low complexity" evidence="2">
    <location>
        <begin position="188"/>
        <end position="198"/>
    </location>
</feature>
<dbReference type="EMBL" id="MU864980">
    <property type="protein sequence ID" value="KAK4461966.1"/>
    <property type="molecule type" value="Genomic_DNA"/>
</dbReference>
<feature type="compositionally biased region" description="Basic and acidic residues" evidence="2">
    <location>
        <begin position="201"/>
        <end position="210"/>
    </location>
</feature>
<accession>A0AAV9HML0</accession>
<evidence type="ECO:0000256" key="1">
    <source>
        <dbReference type="SAM" id="Coils"/>
    </source>
</evidence>
<gene>
    <name evidence="3" type="ORF">QBC42DRAFT_226143</name>
</gene>
<reference evidence="3" key="1">
    <citation type="journal article" date="2023" name="Mol. Phylogenet. Evol.">
        <title>Genome-scale phylogeny and comparative genomics of the fungal order Sordariales.</title>
        <authorList>
            <person name="Hensen N."/>
            <person name="Bonometti L."/>
            <person name="Westerberg I."/>
            <person name="Brannstrom I.O."/>
            <person name="Guillou S."/>
            <person name="Cros-Aarteil S."/>
            <person name="Calhoun S."/>
            <person name="Haridas S."/>
            <person name="Kuo A."/>
            <person name="Mondo S."/>
            <person name="Pangilinan J."/>
            <person name="Riley R."/>
            <person name="LaButti K."/>
            <person name="Andreopoulos B."/>
            <person name="Lipzen A."/>
            <person name="Chen C."/>
            <person name="Yan M."/>
            <person name="Daum C."/>
            <person name="Ng V."/>
            <person name="Clum A."/>
            <person name="Steindorff A."/>
            <person name="Ohm R.A."/>
            <person name="Martin F."/>
            <person name="Silar P."/>
            <person name="Natvig D.O."/>
            <person name="Lalanne C."/>
            <person name="Gautier V."/>
            <person name="Ament-Velasquez S.L."/>
            <person name="Kruys A."/>
            <person name="Hutchinson M.I."/>
            <person name="Powell A.J."/>
            <person name="Barry K."/>
            <person name="Miller A.N."/>
            <person name="Grigoriev I.V."/>
            <person name="Debuchy R."/>
            <person name="Gladieux P."/>
            <person name="Hiltunen Thoren M."/>
            <person name="Johannesson H."/>
        </authorList>
    </citation>
    <scope>NUCLEOTIDE SEQUENCE</scope>
    <source>
        <strain evidence="3">PSN324</strain>
    </source>
</reference>
<feature type="region of interest" description="Disordered" evidence="2">
    <location>
        <begin position="1"/>
        <end position="210"/>
    </location>
</feature>
<comment type="caution">
    <text evidence="3">The sequence shown here is derived from an EMBL/GenBank/DDBJ whole genome shotgun (WGS) entry which is preliminary data.</text>
</comment>
<name>A0AAV9HML0_9PEZI</name>
<proteinExistence type="predicted"/>
<evidence type="ECO:0000313" key="3">
    <source>
        <dbReference type="EMBL" id="KAK4461966.1"/>
    </source>
</evidence>
<evidence type="ECO:0000313" key="4">
    <source>
        <dbReference type="Proteomes" id="UP001321749"/>
    </source>
</evidence>
<organism evidence="3 4">
    <name type="scientific">Cladorrhinum samala</name>
    <dbReference type="NCBI Taxonomy" id="585594"/>
    <lineage>
        <taxon>Eukaryota</taxon>
        <taxon>Fungi</taxon>
        <taxon>Dikarya</taxon>
        <taxon>Ascomycota</taxon>
        <taxon>Pezizomycotina</taxon>
        <taxon>Sordariomycetes</taxon>
        <taxon>Sordariomycetidae</taxon>
        <taxon>Sordariales</taxon>
        <taxon>Podosporaceae</taxon>
        <taxon>Cladorrhinum</taxon>
    </lineage>
</organism>
<feature type="compositionally biased region" description="Basic residues" evidence="2">
    <location>
        <begin position="1"/>
        <end position="12"/>
    </location>
</feature>
<keyword evidence="4" id="KW-1185">Reference proteome</keyword>
<dbReference type="AlphaFoldDB" id="A0AAV9HML0"/>
<feature type="region of interest" description="Disordered" evidence="2">
    <location>
        <begin position="299"/>
        <end position="321"/>
    </location>
</feature>
<feature type="region of interest" description="Disordered" evidence="2">
    <location>
        <begin position="475"/>
        <end position="519"/>
    </location>
</feature>
<evidence type="ECO:0000256" key="2">
    <source>
        <dbReference type="SAM" id="MobiDB-lite"/>
    </source>
</evidence>
<feature type="compositionally biased region" description="Acidic residues" evidence="2">
    <location>
        <begin position="497"/>
        <end position="519"/>
    </location>
</feature>
<feature type="compositionally biased region" description="Basic and acidic residues" evidence="2">
    <location>
        <begin position="311"/>
        <end position="321"/>
    </location>
</feature>
<reference evidence="3" key="2">
    <citation type="submission" date="2023-06" db="EMBL/GenBank/DDBJ databases">
        <authorList>
            <consortium name="Lawrence Berkeley National Laboratory"/>
            <person name="Mondo S.J."/>
            <person name="Hensen N."/>
            <person name="Bonometti L."/>
            <person name="Westerberg I."/>
            <person name="Brannstrom I.O."/>
            <person name="Guillou S."/>
            <person name="Cros-Aarteil S."/>
            <person name="Calhoun S."/>
            <person name="Haridas S."/>
            <person name="Kuo A."/>
            <person name="Pangilinan J."/>
            <person name="Riley R."/>
            <person name="Labutti K."/>
            <person name="Andreopoulos B."/>
            <person name="Lipzen A."/>
            <person name="Chen C."/>
            <person name="Yanf M."/>
            <person name="Daum C."/>
            <person name="Ng V."/>
            <person name="Clum A."/>
            <person name="Steindorff A."/>
            <person name="Ohm R."/>
            <person name="Martin F."/>
            <person name="Silar P."/>
            <person name="Natvig D."/>
            <person name="Lalanne C."/>
            <person name="Gautier V."/>
            <person name="Ament-Velasquez S.L."/>
            <person name="Kruys A."/>
            <person name="Hutchinson M.I."/>
            <person name="Powell A.J."/>
            <person name="Barry K."/>
            <person name="Miller A.N."/>
            <person name="Grigoriev I.V."/>
            <person name="Debuchy R."/>
            <person name="Gladieux P."/>
            <person name="Thoren M.H."/>
            <person name="Johannesson H."/>
        </authorList>
    </citation>
    <scope>NUCLEOTIDE SEQUENCE</scope>
    <source>
        <strain evidence="3">PSN324</strain>
    </source>
</reference>
<sequence length="631" mass="69583">MESSAPKRRRTSPRTSVPVASGQPTPLRFPPAAAPDANTPDSTGGLSQALKRQLEIKSAARDGTAKATHLRDGNGDHQQGHVDEGRPHTQDPFARRGLRRSPLHAVPEVIVPEPELPPTPERPDPVVSTPPSGIHNTPSRRPKRNRALAENIKSSSPLKQPPAQASEGAEIADAPPTLRPHSKKDRPSPLAAPAPTTAELRGLKPIDEDAERRKLRDNLLAEIAQLEKDLSLASAENERIRQAHLSKRAASPPPNQSEILDLLIRRTLPQHETDPSPDPATDWLSSALNPIAFLPFSKPGELPNIFPSREQQQEEEKEEKRPIISHHPLPMSAEESLPFLQVFTPLSFTSHVFPLPRADDSSPLFQRHSIAATSTSPRGIFMARIEMTVNTKTLGISELAVPKIDPAAAAELGPFIGRVVQKPDHGIPGSGLYNNISVLTWAMGEWLRVSAQRAKVWSCLEQEVGDEKRLREMVKGMRERKAKRRTRKTRKRRRDEEGDESEGDEDDGEGGDGGVGEDEMMDKKKWEAPDLLPFMGRTCLDLQVPNLSSSNREDGETCALRVVWRIHFDWIGEARSEIGVLVGVPGKWHKHDERGQLSGIPKLFDELIQGGEEPLAAMRTVVSLLSGEQRS</sequence>
<protein>
    <submittedName>
        <fullName evidence="3">Uncharacterized protein</fullName>
    </submittedName>
</protein>
<feature type="coiled-coil region" evidence="1">
    <location>
        <begin position="216"/>
        <end position="243"/>
    </location>
</feature>
<keyword evidence="1" id="KW-0175">Coiled coil</keyword>